<evidence type="ECO:0000256" key="2">
    <source>
        <dbReference type="HAMAP-Rule" id="MF_00984"/>
    </source>
</evidence>
<dbReference type="SUPFAM" id="SSF50249">
    <property type="entry name" value="Nucleic acid-binding proteins"/>
    <property type="match status" value="1"/>
</dbReference>
<accession>A0ABP4KLJ0</accession>
<feature type="compositionally biased region" description="Low complexity" evidence="4">
    <location>
        <begin position="136"/>
        <end position="151"/>
    </location>
</feature>
<dbReference type="InterPro" id="IPR000424">
    <property type="entry name" value="Primosome_PriB/ssb"/>
</dbReference>
<organism evidence="5 6">
    <name type="scientific">Streptomyces synnematoformans</name>
    <dbReference type="NCBI Taxonomy" id="415721"/>
    <lineage>
        <taxon>Bacteria</taxon>
        <taxon>Bacillati</taxon>
        <taxon>Actinomycetota</taxon>
        <taxon>Actinomycetes</taxon>
        <taxon>Kitasatosporales</taxon>
        <taxon>Streptomycetaceae</taxon>
        <taxon>Streptomyces</taxon>
    </lineage>
</organism>
<dbReference type="PROSITE" id="PS50935">
    <property type="entry name" value="SSB"/>
    <property type="match status" value="1"/>
</dbReference>
<comment type="subunit">
    <text evidence="2">Homotetramer.</text>
</comment>
<dbReference type="HAMAP" id="MF_00984">
    <property type="entry name" value="SSB"/>
    <property type="match status" value="1"/>
</dbReference>
<dbReference type="RefSeq" id="WP_344294745.1">
    <property type="nucleotide sequence ID" value="NZ_BAAAPF010000384.1"/>
</dbReference>
<evidence type="ECO:0000256" key="3">
    <source>
        <dbReference type="RuleBase" id="RU000524"/>
    </source>
</evidence>
<reference evidence="6" key="1">
    <citation type="journal article" date="2019" name="Int. J. Syst. Evol. Microbiol.">
        <title>The Global Catalogue of Microorganisms (GCM) 10K type strain sequencing project: providing services to taxonomists for standard genome sequencing and annotation.</title>
        <authorList>
            <consortium name="The Broad Institute Genomics Platform"/>
            <consortium name="The Broad Institute Genome Sequencing Center for Infectious Disease"/>
            <person name="Wu L."/>
            <person name="Ma J."/>
        </authorList>
    </citation>
    <scope>NUCLEOTIDE SEQUENCE [LARGE SCALE GENOMIC DNA]</scope>
    <source>
        <strain evidence="6">JCM 15481</strain>
    </source>
</reference>
<feature type="region of interest" description="Disordered" evidence="4">
    <location>
        <begin position="124"/>
        <end position="165"/>
    </location>
</feature>
<proteinExistence type="inferred from homology"/>
<dbReference type="InterPro" id="IPR012340">
    <property type="entry name" value="NA-bd_OB-fold"/>
</dbReference>
<evidence type="ECO:0000256" key="1">
    <source>
        <dbReference type="ARBA" id="ARBA00023125"/>
    </source>
</evidence>
<dbReference type="CDD" id="cd04496">
    <property type="entry name" value="SSB_OBF"/>
    <property type="match status" value="1"/>
</dbReference>
<dbReference type="EMBL" id="BAAAPF010000384">
    <property type="protein sequence ID" value="GAA1505833.1"/>
    <property type="molecule type" value="Genomic_DNA"/>
</dbReference>
<evidence type="ECO:0000313" key="6">
    <source>
        <dbReference type="Proteomes" id="UP001500443"/>
    </source>
</evidence>
<dbReference type="NCBIfam" id="TIGR00621">
    <property type="entry name" value="ssb"/>
    <property type="match status" value="1"/>
</dbReference>
<sequence>MNETMVTVVGNAATSADYRTTQSGVAAVRFRLAATVRRFDQASGSWTDAYTNFFTVWAWRQLAENVAASVSIGEPLLVRGRLRVREYEKEGVRITDPTIDATAVGHDLGWGTAAFRRMSRLRPAFAEPGRADPDGGARASGAGPGAAPDPGETAARQPVLTPNPA</sequence>
<dbReference type="Proteomes" id="UP001500443">
    <property type="component" value="Unassembled WGS sequence"/>
</dbReference>
<comment type="caution">
    <text evidence="5">The sequence shown here is derived from an EMBL/GenBank/DDBJ whole genome shotgun (WGS) entry which is preliminary data.</text>
</comment>
<comment type="caution">
    <text evidence="2">Lacks conserved residue(s) required for the propagation of feature annotation.</text>
</comment>
<dbReference type="InterPro" id="IPR011344">
    <property type="entry name" value="ssDNA-bd"/>
</dbReference>
<evidence type="ECO:0000256" key="4">
    <source>
        <dbReference type="SAM" id="MobiDB-lite"/>
    </source>
</evidence>
<keyword evidence="1 2" id="KW-0238">DNA-binding</keyword>
<keyword evidence="6" id="KW-1185">Reference proteome</keyword>
<dbReference type="Gene3D" id="2.40.50.140">
    <property type="entry name" value="Nucleic acid-binding proteins"/>
    <property type="match status" value="1"/>
</dbReference>
<name>A0ABP4KLJ0_9ACTN</name>
<evidence type="ECO:0000313" key="5">
    <source>
        <dbReference type="EMBL" id="GAA1505833.1"/>
    </source>
</evidence>
<dbReference type="Pfam" id="PF00436">
    <property type="entry name" value="SSB"/>
    <property type="match status" value="1"/>
</dbReference>
<protein>
    <recommendedName>
        <fullName evidence="2 3">Single-stranded DNA-binding protein</fullName>
        <shortName evidence="2">SSB</shortName>
    </recommendedName>
</protein>
<gene>
    <name evidence="5" type="ORF">GCM10009802_62050</name>
</gene>